<dbReference type="EMBL" id="CM002869">
    <property type="protein sequence ID" value="KFK42848.1"/>
    <property type="molecule type" value="Genomic_DNA"/>
</dbReference>
<dbReference type="AlphaFoldDB" id="A0A087HL46"/>
<evidence type="ECO:0000313" key="2">
    <source>
        <dbReference type="EMBL" id="KFK42848.1"/>
    </source>
</evidence>
<protein>
    <submittedName>
        <fullName evidence="2">Uncharacterized protein</fullName>
    </submittedName>
</protein>
<dbReference type="Gramene" id="KFK42848">
    <property type="protein sequence ID" value="KFK42848"/>
    <property type="gene ID" value="AALP_AA1G047100"/>
</dbReference>
<evidence type="ECO:0000256" key="1">
    <source>
        <dbReference type="SAM" id="MobiDB-lite"/>
    </source>
</evidence>
<keyword evidence="3" id="KW-1185">Reference proteome</keyword>
<accession>A0A087HL46</accession>
<proteinExistence type="predicted"/>
<gene>
    <name evidence="2" type="ordered locus">AALP_Aa1g047100</name>
</gene>
<organism evidence="2 3">
    <name type="scientific">Arabis alpina</name>
    <name type="common">Alpine rock-cress</name>
    <dbReference type="NCBI Taxonomy" id="50452"/>
    <lineage>
        <taxon>Eukaryota</taxon>
        <taxon>Viridiplantae</taxon>
        <taxon>Streptophyta</taxon>
        <taxon>Embryophyta</taxon>
        <taxon>Tracheophyta</taxon>
        <taxon>Spermatophyta</taxon>
        <taxon>Magnoliopsida</taxon>
        <taxon>eudicotyledons</taxon>
        <taxon>Gunneridae</taxon>
        <taxon>Pentapetalae</taxon>
        <taxon>rosids</taxon>
        <taxon>malvids</taxon>
        <taxon>Brassicales</taxon>
        <taxon>Brassicaceae</taxon>
        <taxon>Arabideae</taxon>
        <taxon>Arabis</taxon>
    </lineage>
</organism>
<feature type="compositionally biased region" description="Basic residues" evidence="1">
    <location>
        <begin position="9"/>
        <end position="18"/>
    </location>
</feature>
<reference evidence="3" key="1">
    <citation type="journal article" date="2015" name="Nat. Plants">
        <title>Genome expansion of Arabis alpina linked with retrotransposition and reduced symmetric DNA methylation.</title>
        <authorList>
            <person name="Willing E.M."/>
            <person name="Rawat V."/>
            <person name="Mandakova T."/>
            <person name="Maumus F."/>
            <person name="James G.V."/>
            <person name="Nordstroem K.J."/>
            <person name="Becker C."/>
            <person name="Warthmann N."/>
            <person name="Chica C."/>
            <person name="Szarzynska B."/>
            <person name="Zytnicki M."/>
            <person name="Albani M.C."/>
            <person name="Kiefer C."/>
            <person name="Bergonzi S."/>
            <person name="Castaings L."/>
            <person name="Mateos J.L."/>
            <person name="Berns M.C."/>
            <person name="Bujdoso N."/>
            <person name="Piofczyk T."/>
            <person name="de Lorenzo L."/>
            <person name="Barrero-Sicilia C."/>
            <person name="Mateos I."/>
            <person name="Piednoel M."/>
            <person name="Hagmann J."/>
            <person name="Chen-Min-Tao R."/>
            <person name="Iglesias-Fernandez R."/>
            <person name="Schuster S.C."/>
            <person name="Alonso-Blanco C."/>
            <person name="Roudier F."/>
            <person name="Carbonero P."/>
            <person name="Paz-Ares J."/>
            <person name="Davis S.J."/>
            <person name="Pecinka A."/>
            <person name="Quesneville H."/>
            <person name="Colot V."/>
            <person name="Lysak M.A."/>
            <person name="Weigel D."/>
            <person name="Coupland G."/>
            <person name="Schneeberger K."/>
        </authorList>
    </citation>
    <scope>NUCLEOTIDE SEQUENCE [LARGE SCALE GENOMIC DNA]</scope>
    <source>
        <strain evidence="3">cv. Pajares</strain>
    </source>
</reference>
<sequence length="80" mass="9292">MQPPPTRAKSPKLGRRNKKEGIRAKGVSRRHETRKTLVVSEEDADDQTTQNDDHIHPYVKEEINRRLVCHAIVFFSSQRT</sequence>
<feature type="region of interest" description="Disordered" evidence="1">
    <location>
        <begin position="1"/>
        <end position="55"/>
    </location>
</feature>
<dbReference type="Proteomes" id="UP000029120">
    <property type="component" value="Chromosome 1"/>
</dbReference>
<evidence type="ECO:0000313" key="3">
    <source>
        <dbReference type="Proteomes" id="UP000029120"/>
    </source>
</evidence>
<name>A0A087HL46_ARAAL</name>
<dbReference type="OrthoDB" id="1925970at2759"/>